<evidence type="ECO:0000313" key="2">
    <source>
        <dbReference type="Proteomes" id="UP001234297"/>
    </source>
</evidence>
<protein>
    <submittedName>
        <fullName evidence="1">Uncharacterized protein</fullName>
    </submittedName>
</protein>
<organism evidence="1 2">
    <name type="scientific">Persea americana</name>
    <name type="common">Avocado</name>
    <dbReference type="NCBI Taxonomy" id="3435"/>
    <lineage>
        <taxon>Eukaryota</taxon>
        <taxon>Viridiplantae</taxon>
        <taxon>Streptophyta</taxon>
        <taxon>Embryophyta</taxon>
        <taxon>Tracheophyta</taxon>
        <taxon>Spermatophyta</taxon>
        <taxon>Magnoliopsida</taxon>
        <taxon>Magnoliidae</taxon>
        <taxon>Laurales</taxon>
        <taxon>Lauraceae</taxon>
        <taxon>Persea</taxon>
    </lineage>
</organism>
<dbReference type="Proteomes" id="UP001234297">
    <property type="component" value="Chromosome 3"/>
</dbReference>
<name>A0ACC2LVK1_PERAE</name>
<proteinExistence type="predicted"/>
<comment type="caution">
    <text evidence="1">The sequence shown here is derived from an EMBL/GenBank/DDBJ whole genome shotgun (WGS) entry which is preliminary data.</text>
</comment>
<dbReference type="EMBL" id="CM056811">
    <property type="protein sequence ID" value="KAJ8637116.1"/>
    <property type="molecule type" value="Genomic_DNA"/>
</dbReference>
<keyword evidence="2" id="KW-1185">Reference proteome</keyword>
<accession>A0ACC2LVK1</accession>
<gene>
    <name evidence="1" type="ORF">MRB53_011383</name>
</gene>
<reference evidence="1 2" key="1">
    <citation type="journal article" date="2022" name="Hortic Res">
        <title>A haplotype resolved chromosomal level avocado genome allows analysis of novel avocado genes.</title>
        <authorList>
            <person name="Nath O."/>
            <person name="Fletcher S.J."/>
            <person name="Hayward A."/>
            <person name="Shaw L.M."/>
            <person name="Masouleh A.K."/>
            <person name="Furtado A."/>
            <person name="Henry R.J."/>
            <person name="Mitter N."/>
        </authorList>
    </citation>
    <scope>NUCLEOTIDE SEQUENCE [LARGE SCALE GENOMIC DNA]</scope>
    <source>
        <strain evidence="2">cv. Hass</strain>
    </source>
</reference>
<evidence type="ECO:0000313" key="1">
    <source>
        <dbReference type="EMBL" id="KAJ8637116.1"/>
    </source>
</evidence>
<sequence>MQEPAETNPAHRNQAEHPAQWNVVHRPALSLTRFIGDAHLDATLPRTRTVPCPRCNGREAVYYEDISRVREKDSMVLSYNCCNPNCLYEWRRH</sequence>